<evidence type="ECO:0000256" key="2">
    <source>
        <dbReference type="SAM" id="SignalP"/>
    </source>
</evidence>
<dbReference type="GO" id="GO:0004553">
    <property type="term" value="F:hydrolase activity, hydrolyzing O-glycosyl compounds"/>
    <property type="evidence" value="ECO:0007669"/>
    <property type="project" value="InterPro"/>
</dbReference>
<dbReference type="GO" id="GO:0005975">
    <property type="term" value="P:carbohydrate metabolic process"/>
    <property type="evidence" value="ECO:0007669"/>
    <property type="project" value="InterPro"/>
</dbReference>
<evidence type="ECO:0000259" key="3">
    <source>
        <dbReference type="PROSITE" id="PS51762"/>
    </source>
</evidence>
<reference evidence="4" key="1">
    <citation type="submission" date="2019-06" db="EMBL/GenBank/DDBJ databases">
        <authorList>
            <person name="Zheng W."/>
        </authorList>
    </citation>
    <scope>NUCLEOTIDE SEQUENCE</scope>
    <source>
        <strain evidence="4">QDHG01</strain>
    </source>
</reference>
<dbReference type="AlphaFoldDB" id="A0A8J8NA38"/>
<evidence type="ECO:0000256" key="1">
    <source>
        <dbReference type="ARBA" id="ARBA00006865"/>
    </source>
</evidence>
<dbReference type="EMBL" id="RRYP01031882">
    <property type="protein sequence ID" value="TNV70889.1"/>
    <property type="molecule type" value="Genomic_DNA"/>
</dbReference>
<dbReference type="SUPFAM" id="SSF49899">
    <property type="entry name" value="Concanavalin A-like lectins/glucanases"/>
    <property type="match status" value="1"/>
</dbReference>
<name>A0A8J8NA38_HALGN</name>
<gene>
    <name evidence="4" type="ORF">FGO68_gene14554</name>
</gene>
<accession>A0A8J8NA38</accession>
<dbReference type="CDD" id="cd08023">
    <property type="entry name" value="GH16_laminarinase_like"/>
    <property type="match status" value="1"/>
</dbReference>
<organism evidence="4 5">
    <name type="scientific">Halteria grandinella</name>
    <dbReference type="NCBI Taxonomy" id="5974"/>
    <lineage>
        <taxon>Eukaryota</taxon>
        <taxon>Sar</taxon>
        <taxon>Alveolata</taxon>
        <taxon>Ciliophora</taxon>
        <taxon>Intramacronucleata</taxon>
        <taxon>Spirotrichea</taxon>
        <taxon>Stichotrichia</taxon>
        <taxon>Sporadotrichida</taxon>
        <taxon>Halteriidae</taxon>
        <taxon>Halteria</taxon>
    </lineage>
</organism>
<dbReference type="Proteomes" id="UP000785679">
    <property type="component" value="Unassembled WGS sequence"/>
</dbReference>
<dbReference type="InterPro" id="IPR000757">
    <property type="entry name" value="Beta-glucanase-like"/>
</dbReference>
<dbReference type="Pfam" id="PF00722">
    <property type="entry name" value="Glyco_hydro_16"/>
    <property type="match status" value="1"/>
</dbReference>
<dbReference type="OrthoDB" id="419959at2759"/>
<dbReference type="PANTHER" id="PTHR10963">
    <property type="entry name" value="GLYCOSYL HYDROLASE-RELATED"/>
    <property type="match status" value="1"/>
</dbReference>
<feature type="domain" description="GH16" evidence="3">
    <location>
        <begin position="34"/>
        <end position="266"/>
    </location>
</feature>
<dbReference type="InterPro" id="IPR013320">
    <property type="entry name" value="ConA-like_dom_sf"/>
</dbReference>
<dbReference type="PANTHER" id="PTHR10963:SF55">
    <property type="entry name" value="GLYCOSIDE HYDROLASE FAMILY 16 PROTEIN"/>
    <property type="match status" value="1"/>
</dbReference>
<evidence type="ECO:0000313" key="4">
    <source>
        <dbReference type="EMBL" id="TNV70889.1"/>
    </source>
</evidence>
<protein>
    <recommendedName>
        <fullName evidence="3">GH16 domain-containing protein</fullName>
    </recommendedName>
</protein>
<feature type="signal peptide" evidence="2">
    <location>
        <begin position="1"/>
        <end position="19"/>
    </location>
</feature>
<dbReference type="Gene3D" id="2.60.120.200">
    <property type="match status" value="1"/>
</dbReference>
<comment type="similarity">
    <text evidence="1">Belongs to the glycosyl hydrolase 16 family.</text>
</comment>
<sequence>MKAIFFLLIGLLLSFSSFSQVAKLDTNLLWSDEFDQDGLPSPVKWSFEVGDHGWGNNELQFYKANTLKNARVQGGVLLVEAHADASQPKGYTSAKLVSKGKGSWQYGFVEVRAKLPQGRGTWPAIWMLPEESRFGGWPKDGEIDIMEHVGYDPGKVHGTVHTDAFNHLQGTQKGGQLLVPNFASEFHTYAVDWKKEQMDFYIDGKHYFTFKNTGNGPKEWPFDQPFYLILNLAVGGNWGGKEGVDPNIWPQRMEVDYVRVYKQNPSQQPQTLLGN</sequence>
<keyword evidence="2" id="KW-0732">Signal</keyword>
<proteinExistence type="inferred from homology"/>
<keyword evidence="5" id="KW-1185">Reference proteome</keyword>
<dbReference type="InterPro" id="IPR050546">
    <property type="entry name" value="Glycosyl_Hydrlase_16"/>
</dbReference>
<dbReference type="PROSITE" id="PS51762">
    <property type="entry name" value="GH16_2"/>
    <property type="match status" value="1"/>
</dbReference>
<feature type="chain" id="PRO_5035213758" description="GH16 domain-containing protein" evidence="2">
    <location>
        <begin position="20"/>
        <end position="275"/>
    </location>
</feature>
<evidence type="ECO:0000313" key="5">
    <source>
        <dbReference type="Proteomes" id="UP000785679"/>
    </source>
</evidence>
<comment type="caution">
    <text evidence="4">The sequence shown here is derived from an EMBL/GenBank/DDBJ whole genome shotgun (WGS) entry which is preliminary data.</text>
</comment>